<gene>
    <name evidence="2" type="ORF">EYM_05650</name>
</gene>
<dbReference type="RefSeq" id="WP_075050039.1">
    <property type="nucleotide sequence ID" value="NZ_CP006867.1"/>
</dbReference>
<feature type="domain" description="2-thiouridine synthetase TtuA-like N-terminal LIM" evidence="1">
    <location>
        <begin position="3"/>
        <end position="26"/>
    </location>
</feature>
<name>A0A0U3EBA6_9CREN</name>
<dbReference type="KEGG" id="iis:EYM_05650"/>
<dbReference type="EMBL" id="CP006867">
    <property type="protein sequence ID" value="ALU12606.1"/>
    <property type="molecule type" value="Genomic_DNA"/>
</dbReference>
<accession>A0A0U3EBA6</accession>
<reference evidence="2 3" key="1">
    <citation type="submission" date="2013-11" db="EMBL/GenBank/DDBJ databases">
        <title>Comparative genomics of Ignicoccus.</title>
        <authorList>
            <person name="Podar M."/>
        </authorList>
    </citation>
    <scope>NUCLEOTIDE SEQUENCE [LARGE SCALE GENOMIC DNA]</scope>
    <source>
        <strain evidence="2 3">DSM 13165</strain>
    </source>
</reference>
<sequence>MKCYCGREAFYYQKSSGEYLCKKHLIKRLERKVAKEASSLGLLRCEEITITKNEYNFREAILVYNSLKSRAKRRSCPEPKLVEGKGDLTPLSAEKVLYLLLKAFYLGEVSEFLHPKEAGNPAYVILPRDLAAYSYAIGLREVPKPFGEGPLWDVAVKIATEQPTETYSSFKLIDEVIKFWKAP</sequence>
<dbReference type="AlphaFoldDB" id="A0A0U3EBA6"/>
<dbReference type="Proteomes" id="UP000060778">
    <property type="component" value="Chromosome"/>
</dbReference>
<proteinExistence type="predicted"/>
<dbReference type="InterPro" id="IPR054306">
    <property type="entry name" value="TtuA-like_LIM_N"/>
</dbReference>
<evidence type="ECO:0000313" key="2">
    <source>
        <dbReference type="EMBL" id="ALU12606.1"/>
    </source>
</evidence>
<organism evidence="2 3">
    <name type="scientific">Ignicoccus islandicus DSM 13165</name>
    <dbReference type="NCBI Taxonomy" id="940295"/>
    <lineage>
        <taxon>Archaea</taxon>
        <taxon>Thermoproteota</taxon>
        <taxon>Thermoprotei</taxon>
        <taxon>Desulfurococcales</taxon>
        <taxon>Desulfurococcaceae</taxon>
        <taxon>Ignicoccus</taxon>
    </lineage>
</organism>
<keyword evidence="3" id="KW-1185">Reference proteome</keyword>
<dbReference type="GeneID" id="30680513"/>
<evidence type="ECO:0000259" key="1">
    <source>
        <dbReference type="Pfam" id="PF22082"/>
    </source>
</evidence>
<evidence type="ECO:0000313" key="3">
    <source>
        <dbReference type="Proteomes" id="UP000060778"/>
    </source>
</evidence>
<protein>
    <recommendedName>
        <fullName evidence="1">2-thiouridine synthetase TtuA-like N-terminal LIM domain-containing protein</fullName>
    </recommendedName>
</protein>
<dbReference type="OrthoDB" id="33422at2157"/>
<dbReference type="Pfam" id="PF22082">
    <property type="entry name" value="TtuA_LIM_N"/>
    <property type="match status" value="1"/>
</dbReference>